<proteinExistence type="inferred from homology"/>
<dbReference type="InterPro" id="IPR027417">
    <property type="entry name" value="P-loop_NTPase"/>
</dbReference>
<dbReference type="SUPFAM" id="SSF52540">
    <property type="entry name" value="P-loop containing nucleoside triphosphate hydrolases"/>
    <property type="match status" value="1"/>
</dbReference>
<feature type="compositionally biased region" description="Basic residues" evidence="6">
    <location>
        <begin position="54"/>
        <end position="66"/>
    </location>
</feature>
<gene>
    <name evidence="8" type="ORF">F2Q68_00002299</name>
</gene>
<accession>A0A8S9JKU3</accession>
<feature type="region of interest" description="Disordered" evidence="6">
    <location>
        <begin position="37"/>
        <end position="82"/>
    </location>
</feature>
<dbReference type="PANTHER" id="PTHR43381:SF20">
    <property type="entry name" value="TRANSLATION INITIATION FACTOR IF-2, MITOCHONDRIAL"/>
    <property type="match status" value="1"/>
</dbReference>
<evidence type="ECO:0000256" key="3">
    <source>
        <dbReference type="ARBA" id="ARBA00022741"/>
    </source>
</evidence>
<evidence type="ECO:0000313" key="9">
    <source>
        <dbReference type="Proteomes" id="UP000712281"/>
    </source>
</evidence>
<comment type="caution">
    <text evidence="8">The sequence shown here is derived from an EMBL/GenBank/DDBJ whole genome shotgun (WGS) entry which is preliminary data.</text>
</comment>
<dbReference type="PROSITE" id="PS51722">
    <property type="entry name" value="G_TR_2"/>
    <property type="match status" value="1"/>
</dbReference>
<reference evidence="8" key="1">
    <citation type="submission" date="2019-12" db="EMBL/GenBank/DDBJ databases">
        <title>Genome sequencing and annotation of Brassica cretica.</title>
        <authorList>
            <person name="Studholme D.J."/>
            <person name="Sarris P.F."/>
        </authorList>
    </citation>
    <scope>NUCLEOTIDE SEQUENCE</scope>
    <source>
        <strain evidence="8">PFS-001/15</strain>
        <tissue evidence="8">Leaf</tissue>
    </source>
</reference>
<name>A0A8S9JKU3_BRACR</name>
<protein>
    <recommendedName>
        <fullName evidence="7">Tr-type G domain-containing protein</fullName>
    </recommendedName>
</protein>
<dbReference type="InterPro" id="IPR015760">
    <property type="entry name" value="TIF_IF2"/>
</dbReference>
<dbReference type="GO" id="GO:0005737">
    <property type="term" value="C:cytoplasm"/>
    <property type="evidence" value="ECO:0007669"/>
    <property type="project" value="TreeGrafter"/>
</dbReference>
<evidence type="ECO:0000256" key="2">
    <source>
        <dbReference type="ARBA" id="ARBA00022540"/>
    </source>
</evidence>
<dbReference type="Gene3D" id="3.40.50.300">
    <property type="entry name" value="P-loop containing nucleotide triphosphate hydrolases"/>
    <property type="match status" value="1"/>
</dbReference>
<organism evidence="8 9">
    <name type="scientific">Brassica cretica</name>
    <name type="common">Mustard</name>
    <dbReference type="NCBI Taxonomy" id="69181"/>
    <lineage>
        <taxon>Eukaryota</taxon>
        <taxon>Viridiplantae</taxon>
        <taxon>Streptophyta</taxon>
        <taxon>Embryophyta</taxon>
        <taxon>Tracheophyta</taxon>
        <taxon>Spermatophyta</taxon>
        <taxon>Magnoliopsida</taxon>
        <taxon>eudicotyledons</taxon>
        <taxon>Gunneridae</taxon>
        <taxon>Pentapetalae</taxon>
        <taxon>rosids</taxon>
        <taxon>malvids</taxon>
        <taxon>Brassicales</taxon>
        <taxon>Brassicaceae</taxon>
        <taxon>Brassiceae</taxon>
        <taxon>Brassica</taxon>
    </lineage>
</organism>
<keyword evidence="5" id="KW-0342">GTP-binding</keyword>
<dbReference type="InterPro" id="IPR005225">
    <property type="entry name" value="Small_GTP-bd"/>
</dbReference>
<dbReference type="InterPro" id="IPR000795">
    <property type="entry name" value="T_Tr_GTP-bd_dom"/>
</dbReference>
<feature type="compositionally biased region" description="Basic and acidic residues" evidence="6">
    <location>
        <begin position="37"/>
        <end position="53"/>
    </location>
</feature>
<feature type="domain" description="Tr-type G" evidence="7">
    <location>
        <begin position="165"/>
        <end position="310"/>
    </location>
</feature>
<dbReference type="GO" id="GO:0003924">
    <property type="term" value="F:GTPase activity"/>
    <property type="evidence" value="ECO:0007669"/>
    <property type="project" value="InterPro"/>
</dbReference>
<dbReference type="GO" id="GO:0005525">
    <property type="term" value="F:GTP binding"/>
    <property type="evidence" value="ECO:0007669"/>
    <property type="project" value="UniProtKB-KW"/>
</dbReference>
<evidence type="ECO:0000259" key="7">
    <source>
        <dbReference type="PROSITE" id="PS51722"/>
    </source>
</evidence>
<dbReference type="GO" id="GO:0003743">
    <property type="term" value="F:translation initiation factor activity"/>
    <property type="evidence" value="ECO:0007669"/>
    <property type="project" value="UniProtKB-KW"/>
</dbReference>
<dbReference type="PANTHER" id="PTHR43381">
    <property type="entry name" value="TRANSLATION INITIATION FACTOR IF-2-RELATED"/>
    <property type="match status" value="1"/>
</dbReference>
<dbReference type="AlphaFoldDB" id="A0A8S9JKU3"/>
<keyword evidence="2" id="KW-0396">Initiation factor</keyword>
<comment type="similarity">
    <text evidence="1">Belongs to the TRAFAC class translation factor GTPase superfamily. Classic translation factor GTPase family. IF-2 subfamily.</text>
</comment>
<evidence type="ECO:0000256" key="1">
    <source>
        <dbReference type="ARBA" id="ARBA00007733"/>
    </source>
</evidence>
<dbReference type="EMBL" id="QGKW02001660">
    <property type="protein sequence ID" value="KAF2582634.1"/>
    <property type="molecule type" value="Genomic_DNA"/>
</dbReference>
<evidence type="ECO:0000256" key="6">
    <source>
        <dbReference type="SAM" id="MobiDB-lite"/>
    </source>
</evidence>
<keyword evidence="4" id="KW-0648">Protein biosynthesis</keyword>
<keyword evidence="3" id="KW-0547">Nucleotide-binding</keyword>
<evidence type="ECO:0000313" key="8">
    <source>
        <dbReference type="EMBL" id="KAF2582634.1"/>
    </source>
</evidence>
<dbReference type="CDD" id="cd01887">
    <property type="entry name" value="IF2_eIF5B"/>
    <property type="match status" value="1"/>
</dbReference>
<dbReference type="Proteomes" id="UP000712281">
    <property type="component" value="Unassembled WGS sequence"/>
</dbReference>
<evidence type="ECO:0000256" key="4">
    <source>
        <dbReference type="ARBA" id="ARBA00022917"/>
    </source>
</evidence>
<evidence type="ECO:0000256" key="5">
    <source>
        <dbReference type="ARBA" id="ARBA00023134"/>
    </source>
</evidence>
<dbReference type="Pfam" id="PF00009">
    <property type="entry name" value="GTP_EFTU"/>
    <property type="match status" value="1"/>
</dbReference>
<sequence length="310" mass="34381">MCHWKDFVVIFLYYTPDLISRVYSERYFHASRETLARRKDDPDRPLSHRESKKQAVKTKAKFSKRDKKTDKPPAEAPYVPPPRLEKTEKRMAEKTAEVFDGMTLLEFSKRTGESLAVLQSILVDVGENVSSEFDAISIDVAELLAMEIGNNVKREHTTEGLQILPRPPVVTVMGHVDHGKTSLLDALRNTSVAAREAGGITQHVGAFVVGMPESGTSITFLDTPGHAAFSEMRARGAAVTDIVVLVVAADDGVMPQTLEAIAHARSANVPIVRLSPHLEPRKFNQDLLKLDRTQNVGMKWGLKLSFHGSF</sequence>
<dbReference type="NCBIfam" id="TIGR00231">
    <property type="entry name" value="small_GTP"/>
    <property type="match status" value="1"/>
</dbReference>